<dbReference type="OrthoDB" id="1820096at2759"/>
<dbReference type="AlphaFoldDB" id="A0A9J5Z2W0"/>
<dbReference type="Proteomes" id="UP000824120">
    <property type="component" value="Chromosome 5"/>
</dbReference>
<organism evidence="1 2">
    <name type="scientific">Solanum commersonii</name>
    <name type="common">Commerson's wild potato</name>
    <name type="synonym">Commerson's nightshade</name>
    <dbReference type="NCBI Taxonomy" id="4109"/>
    <lineage>
        <taxon>Eukaryota</taxon>
        <taxon>Viridiplantae</taxon>
        <taxon>Streptophyta</taxon>
        <taxon>Embryophyta</taxon>
        <taxon>Tracheophyta</taxon>
        <taxon>Spermatophyta</taxon>
        <taxon>Magnoliopsida</taxon>
        <taxon>eudicotyledons</taxon>
        <taxon>Gunneridae</taxon>
        <taxon>Pentapetalae</taxon>
        <taxon>asterids</taxon>
        <taxon>lamiids</taxon>
        <taxon>Solanales</taxon>
        <taxon>Solanaceae</taxon>
        <taxon>Solanoideae</taxon>
        <taxon>Solaneae</taxon>
        <taxon>Solanum</taxon>
    </lineage>
</organism>
<reference evidence="1 2" key="1">
    <citation type="submission" date="2020-09" db="EMBL/GenBank/DDBJ databases">
        <title>De no assembly of potato wild relative species, Solanum commersonii.</title>
        <authorList>
            <person name="Cho K."/>
        </authorList>
    </citation>
    <scope>NUCLEOTIDE SEQUENCE [LARGE SCALE GENOMIC DNA]</scope>
    <source>
        <strain evidence="1">LZ3.2</strain>
        <tissue evidence="1">Leaf</tissue>
    </source>
</reference>
<sequence>MNRRQGRPGKVSKTRVKSSDFANRNVDSKVVRSKNSRRGVVSDEIICLNKEPTSKALVVLTAEFPFDSLTDEEIEVGVVSDMFGDVIPERCSGLLDSAYNYVLPYVYISFRVALAIKNKIVAEPSKGREIVIGAGLAGLAAARQLMLFGFEATVWRDESM</sequence>
<evidence type="ECO:0000313" key="2">
    <source>
        <dbReference type="Proteomes" id="UP000824120"/>
    </source>
</evidence>
<proteinExistence type="predicted"/>
<accession>A0A9J5Z2W0</accession>
<dbReference type="Gene3D" id="3.50.50.60">
    <property type="entry name" value="FAD/NAD(P)-binding domain"/>
    <property type="match status" value="1"/>
</dbReference>
<gene>
    <name evidence="1" type="ORF">H5410_028709</name>
</gene>
<dbReference type="SUPFAM" id="SSF51905">
    <property type="entry name" value="FAD/NAD(P)-binding domain"/>
    <property type="match status" value="1"/>
</dbReference>
<name>A0A9J5Z2W0_SOLCO</name>
<keyword evidence="2" id="KW-1185">Reference proteome</keyword>
<dbReference type="InterPro" id="IPR036188">
    <property type="entry name" value="FAD/NAD-bd_sf"/>
</dbReference>
<protein>
    <submittedName>
        <fullName evidence="1">Uncharacterized protein</fullName>
    </submittedName>
</protein>
<evidence type="ECO:0000313" key="1">
    <source>
        <dbReference type="EMBL" id="KAG5607217.1"/>
    </source>
</evidence>
<comment type="caution">
    <text evidence="1">The sequence shown here is derived from an EMBL/GenBank/DDBJ whole genome shotgun (WGS) entry which is preliminary data.</text>
</comment>
<dbReference type="EMBL" id="JACXVP010000005">
    <property type="protein sequence ID" value="KAG5607217.1"/>
    <property type="molecule type" value="Genomic_DNA"/>
</dbReference>